<dbReference type="InterPro" id="IPR058625">
    <property type="entry name" value="MdtA-like_BSH"/>
</dbReference>
<gene>
    <name evidence="3" type="ORF">P3W24_13705</name>
</gene>
<keyword evidence="4" id="KW-1185">Reference proteome</keyword>
<evidence type="ECO:0000256" key="1">
    <source>
        <dbReference type="ARBA" id="ARBA00009477"/>
    </source>
</evidence>
<dbReference type="Gene3D" id="2.40.50.100">
    <property type="match status" value="1"/>
</dbReference>
<comment type="similarity">
    <text evidence="1">Belongs to the membrane fusion protein (MFP) (TC 8.A.1) family.</text>
</comment>
<accession>A0ABT6BDB7</accession>
<dbReference type="Gene3D" id="2.40.420.20">
    <property type="match status" value="1"/>
</dbReference>
<comment type="caution">
    <text evidence="3">The sequence shown here is derived from an EMBL/GenBank/DDBJ whole genome shotgun (WGS) entry which is preliminary data.</text>
</comment>
<dbReference type="Pfam" id="PF25917">
    <property type="entry name" value="BSH_RND"/>
    <property type="match status" value="1"/>
</dbReference>
<protein>
    <submittedName>
        <fullName evidence="3">Efflux RND transporter periplasmic adaptor subunit</fullName>
    </submittedName>
</protein>
<dbReference type="PANTHER" id="PTHR30469">
    <property type="entry name" value="MULTIDRUG RESISTANCE PROTEIN MDTA"/>
    <property type="match status" value="1"/>
</dbReference>
<feature type="domain" description="Multidrug resistance protein MdtA-like barrel-sandwich hybrid" evidence="2">
    <location>
        <begin position="64"/>
        <end position="190"/>
    </location>
</feature>
<reference evidence="3 4" key="1">
    <citation type="journal article" date="2024" name="Curr. Microbiol.">
        <title>Luteibacter sahnii sp. nov., A Novel Yellow-Colored Xanthomonadin Pigment Producing Probiotic Bacterium from Healthy Rice Seed Microbiome.</title>
        <authorList>
            <person name="Jaiswal G."/>
            <person name="Rana R."/>
            <person name="Nayak P.K."/>
            <person name="Chouhan R."/>
            <person name="Gandhi S.G."/>
            <person name="Patel H.K."/>
            <person name="Patil P.B."/>
        </authorList>
    </citation>
    <scope>NUCLEOTIDE SEQUENCE [LARGE SCALE GENOMIC DNA]</scope>
    <source>
        <strain evidence="3 4">PPL201</strain>
    </source>
</reference>
<proteinExistence type="inferred from homology"/>
<evidence type="ECO:0000313" key="4">
    <source>
        <dbReference type="Proteomes" id="UP001528850"/>
    </source>
</evidence>
<dbReference type="NCBIfam" id="TIGR01730">
    <property type="entry name" value="RND_mfp"/>
    <property type="match status" value="1"/>
</dbReference>
<dbReference type="EMBL" id="JARJJS010000003">
    <property type="protein sequence ID" value="MDF4026027.1"/>
    <property type="molecule type" value="Genomic_DNA"/>
</dbReference>
<dbReference type="InterPro" id="IPR006143">
    <property type="entry name" value="RND_pump_MFP"/>
</dbReference>
<dbReference type="SUPFAM" id="SSF111369">
    <property type="entry name" value="HlyD-like secretion proteins"/>
    <property type="match status" value="1"/>
</dbReference>
<organism evidence="3 4">
    <name type="scientific">Luteibacter sahnii</name>
    <dbReference type="NCBI Taxonomy" id="3021977"/>
    <lineage>
        <taxon>Bacteria</taxon>
        <taxon>Pseudomonadati</taxon>
        <taxon>Pseudomonadota</taxon>
        <taxon>Gammaproteobacteria</taxon>
        <taxon>Lysobacterales</taxon>
        <taxon>Rhodanobacteraceae</taxon>
        <taxon>Luteibacter</taxon>
    </lineage>
</organism>
<dbReference type="Gene3D" id="1.10.287.470">
    <property type="entry name" value="Helix hairpin bin"/>
    <property type="match status" value="1"/>
</dbReference>
<evidence type="ECO:0000259" key="2">
    <source>
        <dbReference type="Pfam" id="PF25917"/>
    </source>
</evidence>
<evidence type="ECO:0000313" key="3">
    <source>
        <dbReference type="EMBL" id="MDF4026027.1"/>
    </source>
</evidence>
<name>A0ABT6BDB7_9GAMM</name>
<dbReference type="Proteomes" id="UP001528850">
    <property type="component" value="Unassembled WGS sequence"/>
</dbReference>
<sequence length="359" mass="37127">MIRVSFALASLLTLLSGCDRPPADARMPRTVLLSDAAVAPGAATSLTGEVRQAQRARLSFDMPGRLATVTVQPGDTVAAGQVLATLDPEPGRLRLAQVQAEASAADAEAADRAEQLRQQQALFDDGVASQSTLASTRAAEKAARGKANAARAAAALAARDARHAAIVAPFAGRVASRAEEPGQDLAAGQTVLTLDGAGQAEIVAFVPRAMRATLHVEDEATAIASDGTSTTVRVYRIGDHADRGSTVETLFRPVGVPFGLIPGQFVQVRLAGAAADSLSIPLTAWIPGDRPGQDSVFVFDDANGQIHRRRIRVAGHLGDRVLVAAGLARGERVVSGGTAFLSDGQSVRAFDGASQVEGH</sequence>
<dbReference type="PROSITE" id="PS51257">
    <property type="entry name" value="PROKAR_LIPOPROTEIN"/>
    <property type="match status" value="1"/>
</dbReference>
<dbReference type="PANTHER" id="PTHR30469:SF18">
    <property type="entry name" value="RESISTANCE-NODULATION-CELL DIVISION (RND) EFFLUX MEMBRANE FUSION PROTEIN-RELATED"/>
    <property type="match status" value="1"/>
</dbReference>